<dbReference type="InterPro" id="IPR039910">
    <property type="entry name" value="D15-like"/>
</dbReference>
<feature type="region of interest" description="Disordered" evidence="6">
    <location>
        <begin position="1"/>
        <end position="23"/>
    </location>
</feature>
<dbReference type="GO" id="GO:0005741">
    <property type="term" value="C:mitochondrial outer membrane"/>
    <property type="evidence" value="ECO:0007669"/>
    <property type="project" value="UniProtKB-SubCell"/>
</dbReference>
<organism evidence="8 9">
    <name type="scientific">Diabrotica balteata</name>
    <name type="common">Banded cucumber beetle</name>
    <dbReference type="NCBI Taxonomy" id="107213"/>
    <lineage>
        <taxon>Eukaryota</taxon>
        <taxon>Metazoa</taxon>
        <taxon>Ecdysozoa</taxon>
        <taxon>Arthropoda</taxon>
        <taxon>Hexapoda</taxon>
        <taxon>Insecta</taxon>
        <taxon>Pterygota</taxon>
        <taxon>Neoptera</taxon>
        <taxon>Endopterygota</taxon>
        <taxon>Coleoptera</taxon>
        <taxon>Polyphaga</taxon>
        <taxon>Cucujiformia</taxon>
        <taxon>Chrysomeloidea</taxon>
        <taxon>Chrysomelidae</taxon>
        <taxon>Galerucinae</taxon>
        <taxon>Diabroticina</taxon>
        <taxon>Diabroticites</taxon>
        <taxon>Diabrotica</taxon>
    </lineage>
</organism>
<name>A0A9N9X6X2_DIABA</name>
<evidence type="ECO:0000256" key="6">
    <source>
        <dbReference type="SAM" id="MobiDB-lite"/>
    </source>
</evidence>
<keyword evidence="5" id="KW-0472">Membrane</keyword>
<dbReference type="OrthoDB" id="1724197at2759"/>
<evidence type="ECO:0000313" key="9">
    <source>
        <dbReference type="Proteomes" id="UP001153709"/>
    </source>
</evidence>
<protein>
    <recommendedName>
        <fullName evidence="7">POTRA domain-containing protein</fullName>
    </recommendedName>
</protein>
<evidence type="ECO:0000259" key="7">
    <source>
        <dbReference type="PROSITE" id="PS51779"/>
    </source>
</evidence>
<dbReference type="Pfam" id="PF01103">
    <property type="entry name" value="Omp85"/>
    <property type="match status" value="1"/>
</dbReference>
<feature type="compositionally biased region" description="Basic and acidic residues" evidence="6">
    <location>
        <begin position="1"/>
        <end position="10"/>
    </location>
</feature>
<gene>
    <name evidence="8" type="ORF">DIABBA_LOCUS3552</name>
</gene>
<sequence>MGTVHAKADLTDTPNSNLNSKAMFREPPDKEHIKEIDLEGVKARVDKIHVDGLSRTKNDIIEDCIKELFKAKDFQDVLLKAHKARVKLDELGCFKNISVYIDTSKGSKATPDGLEVTFNVKEHKRITGGVSTHVGNNEGVLQIGMRAPNIFGRGERVQVEYSHGSKKSSNFNLAFIKPFRGKYRPTSGSLLQLTSEVAGLGGDVGFLKNDIFVQGNYSIAEDIVFQACFSTGYMTSISNDLKISLSDMYFLGGPLSLRGFQNRGVGPHSDGDALGSKAYWAGGLHLFTPLPFRPGRGGFVLKDGNLLDLIQNNLRVSYGLGVALRLGNMARLEINYCFPYIYDKGDQTHPGVQFGIGVQFL</sequence>
<feature type="domain" description="POTRA" evidence="7">
    <location>
        <begin position="43"/>
        <end position="123"/>
    </location>
</feature>
<accession>A0A9N9X6X2</accession>
<dbReference type="GO" id="GO:0033108">
    <property type="term" value="P:mitochondrial respiratory chain complex assembly"/>
    <property type="evidence" value="ECO:0007669"/>
    <property type="project" value="TreeGrafter"/>
</dbReference>
<dbReference type="Proteomes" id="UP001153709">
    <property type="component" value="Chromosome 2"/>
</dbReference>
<reference evidence="8" key="1">
    <citation type="submission" date="2022-01" db="EMBL/GenBank/DDBJ databases">
        <authorList>
            <person name="King R."/>
        </authorList>
    </citation>
    <scope>NUCLEOTIDE SEQUENCE</scope>
</reference>
<keyword evidence="4" id="KW-0812">Transmembrane</keyword>
<evidence type="ECO:0000313" key="8">
    <source>
        <dbReference type="EMBL" id="CAG9829786.1"/>
    </source>
</evidence>
<keyword evidence="3" id="KW-1134">Transmembrane beta strand</keyword>
<evidence type="ECO:0000256" key="1">
    <source>
        <dbReference type="ARBA" id="ARBA00004374"/>
    </source>
</evidence>
<evidence type="ECO:0000256" key="3">
    <source>
        <dbReference type="ARBA" id="ARBA00022452"/>
    </source>
</evidence>
<dbReference type="PROSITE" id="PS51779">
    <property type="entry name" value="POTRA"/>
    <property type="match status" value="1"/>
</dbReference>
<evidence type="ECO:0000256" key="2">
    <source>
        <dbReference type="ARBA" id="ARBA00010913"/>
    </source>
</evidence>
<dbReference type="InterPro" id="IPR034746">
    <property type="entry name" value="POTRA"/>
</dbReference>
<comment type="subcellular location">
    <subcellularLocation>
        <location evidence="1">Mitochondrion outer membrane</location>
        <topology evidence="1">Multi-pass membrane protein</topology>
    </subcellularLocation>
</comment>
<keyword evidence="9" id="KW-1185">Reference proteome</keyword>
<dbReference type="EMBL" id="OU898277">
    <property type="protein sequence ID" value="CAG9829786.1"/>
    <property type="molecule type" value="Genomic_DNA"/>
</dbReference>
<evidence type="ECO:0000256" key="4">
    <source>
        <dbReference type="ARBA" id="ARBA00022692"/>
    </source>
</evidence>
<dbReference type="Gene3D" id="3.10.20.310">
    <property type="entry name" value="membrane protein fhac"/>
    <property type="match status" value="1"/>
</dbReference>
<evidence type="ECO:0000256" key="5">
    <source>
        <dbReference type="ARBA" id="ARBA00023136"/>
    </source>
</evidence>
<dbReference type="GO" id="GO:0045040">
    <property type="term" value="P:protein insertion into mitochondrial outer membrane"/>
    <property type="evidence" value="ECO:0007669"/>
    <property type="project" value="TreeGrafter"/>
</dbReference>
<dbReference type="PANTHER" id="PTHR12815:SF18">
    <property type="entry name" value="SORTING AND ASSEMBLY MACHINERY COMPONENT 50 HOMOLOG"/>
    <property type="match status" value="1"/>
</dbReference>
<dbReference type="Gene3D" id="2.40.160.50">
    <property type="entry name" value="membrane protein fhac: a member of the omp85/tpsb transporter family"/>
    <property type="match status" value="1"/>
</dbReference>
<comment type="similarity">
    <text evidence="2">Belongs to the SAM50/omp85 family.</text>
</comment>
<dbReference type="InterPro" id="IPR000184">
    <property type="entry name" value="Bac_surfAg_D15"/>
</dbReference>
<dbReference type="PANTHER" id="PTHR12815">
    <property type="entry name" value="SORTING AND ASSEMBLY MACHINERY SAMM50 PROTEIN FAMILY MEMBER"/>
    <property type="match status" value="1"/>
</dbReference>
<dbReference type="AlphaFoldDB" id="A0A9N9X6X2"/>
<proteinExistence type="inferred from homology"/>